<dbReference type="SUPFAM" id="SSF53448">
    <property type="entry name" value="Nucleotide-diphospho-sugar transferases"/>
    <property type="match status" value="1"/>
</dbReference>
<organism evidence="4 5">
    <name type="scientific">Rhizobium puerariae</name>
    <dbReference type="NCBI Taxonomy" id="1585791"/>
    <lineage>
        <taxon>Bacteria</taxon>
        <taxon>Pseudomonadati</taxon>
        <taxon>Pseudomonadota</taxon>
        <taxon>Alphaproteobacteria</taxon>
        <taxon>Hyphomicrobiales</taxon>
        <taxon>Rhizobiaceae</taxon>
        <taxon>Rhizobium/Agrobacterium group</taxon>
        <taxon>Rhizobium</taxon>
    </lineage>
</organism>
<feature type="domain" description="Glycosyl transferase family 1" evidence="2">
    <location>
        <begin position="190"/>
        <end position="334"/>
    </location>
</feature>
<dbReference type="PANTHER" id="PTHR46401">
    <property type="entry name" value="GLYCOSYLTRANSFERASE WBBK-RELATED"/>
    <property type="match status" value="1"/>
</dbReference>
<dbReference type="InterPro" id="IPR001173">
    <property type="entry name" value="Glyco_trans_2-like"/>
</dbReference>
<gene>
    <name evidence="4" type="ORF">ACFFP0_05600</name>
</gene>
<dbReference type="Pfam" id="PF00535">
    <property type="entry name" value="Glycos_transf_2"/>
    <property type="match status" value="1"/>
</dbReference>
<dbReference type="InterPro" id="IPR001296">
    <property type="entry name" value="Glyco_trans_1"/>
</dbReference>
<proteinExistence type="predicted"/>
<accession>A0ABV6AF53</accession>
<protein>
    <submittedName>
        <fullName evidence="4">Glycosyltransferase</fullName>
        <ecNumber evidence="4">2.4.-.-</ecNumber>
    </submittedName>
</protein>
<dbReference type="Gene3D" id="3.40.50.2000">
    <property type="entry name" value="Glycogen Phosphorylase B"/>
    <property type="match status" value="2"/>
</dbReference>
<dbReference type="Gene3D" id="3.90.550.10">
    <property type="entry name" value="Spore Coat Polysaccharide Biosynthesis Protein SpsA, Chain A"/>
    <property type="match status" value="1"/>
</dbReference>
<sequence length="676" mass="73094">MSPTTEFAINGRFLTQNATGVQRYAFNVVKALDRTLGEDARIPILAPPGCPDPGFDHIPLVRSGLFGGHAWEQLVLPGQSQGTLLNLCNTAPALKTDQIVCIHDANIFSAPESYSRSFRAVYSHLQPLLARRSSRIATVSHASARQLARHLPVRLEEIAVLPNGHEHALEWDPAMAQIAPPVVNDVRSRNRQFVLALGSRAQHKNLGLLIKAAGALDERQIDIVVAGGDAGIFSPGLLEQRPNVRLLGRVSDDDLAYLLQNALCLVFPSLTEGFGLPIVEAMAWGCPVISSHCASMPEVCGDAALLASPFEPTEWVNHVRTLQDSRSLAGELRDRGFEQVRNFSWSKSAAGYLELLDRPAAQPVARKQAAPAALRTAVVIATRGRPGVVTATVRHLLATQTVDPEALIVSCVEISDAGELADDPRVTVITGQPGLAAQRNKALANLPAGTDLVVFFDDDFVADENWLSAAAMAFRDEARLVGFTGRVIADGIKGPGITFEDALRLLDAAAAGGSRWHDPYSPYGCNMAFRVSAIGEARFDERLVLYGWLEDRDFAASLAKRGGRFVKSDEASGVHMGVKSGRVSGERLGYSQIVNPLYMLRKGTMTLRQVADQVFRNMVSNFGRLLWPEPFIDRRGRVKGNLIGIADVLRGRLEPERAASLSIISKLGGLAGGKTK</sequence>
<evidence type="ECO:0000259" key="3">
    <source>
        <dbReference type="Pfam" id="PF00535"/>
    </source>
</evidence>
<dbReference type="EC" id="2.4.-.-" evidence="4"/>
<keyword evidence="4" id="KW-0328">Glycosyltransferase</keyword>
<name>A0ABV6AF53_9HYPH</name>
<evidence type="ECO:0000313" key="5">
    <source>
        <dbReference type="Proteomes" id="UP001589692"/>
    </source>
</evidence>
<reference evidence="4 5" key="1">
    <citation type="submission" date="2024-09" db="EMBL/GenBank/DDBJ databases">
        <authorList>
            <person name="Sun Q."/>
            <person name="Mori K."/>
        </authorList>
    </citation>
    <scope>NUCLEOTIDE SEQUENCE [LARGE SCALE GENOMIC DNA]</scope>
    <source>
        <strain evidence="4 5">TBRC 4938</strain>
    </source>
</reference>
<dbReference type="RefSeq" id="WP_377257475.1">
    <property type="nucleotide sequence ID" value="NZ_JBHMAA010000008.1"/>
</dbReference>
<dbReference type="EMBL" id="JBHMAA010000008">
    <property type="protein sequence ID" value="MFB9948313.1"/>
    <property type="molecule type" value="Genomic_DNA"/>
</dbReference>
<dbReference type="SUPFAM" id="SSF53756">
    <property type="entry name" value="UDP-Glycosyltransferase/glycogen phosphorylase"/>
    <property type="match status" value="1"/>
</dbReference>
<feature type="domain" description="Glycosyltransferase 2-like" evidence="3">
    <location>
        <begin position="420"/>
        <end position="488"/>
    </location>
</feature>
<dbReference type="CDD" id="cd03809">
    <property type="entry name" value="GT4_MtfB-like"/>
    <property type="match status" value="1"/>
</dbReference>
<dbReference type="InterPro" id="IPR029044">
    <property type="entry name" value="Nucleotide-diphossugar_trans"/>
</dbReference>
<keyword evidence="1 4" id="KW-0808">Transferase</keyword>
<comment type="caution">
    <text evidence="4">The sequence shown here is derived from an EMBL/GenBank/DDBJ whole genome shotgun (WGS) entry which is preliminary data.</text>
</comment>
<dbReference type="Proteomes" id="UP001589692">
    <property type="component" value="Unassembled WGS sequence"/>
</dbReference>
<keyword evidence="5" id="KW-1185">Reference proteome</keyword>
<evidence type="ECO:0000313" key="4">
    <source>
        <dbReference type="EMBL" id="MFB9948313.1"/>
    </source>
</evidence>
<dbReference type="PANTHER" id="PTHR46401:SF2">
    <property type="entry name" value="GLYCOSYLTRANSFERASE WBBK-RELATED"/>
    <property type="match status" value="1"/>
</dbReference>
<evidence type="ECO:0000256" key="1">
    <source>
        <dbReference type="ARBA" id="ARBA00022679"/>
    </source>
</evidence>
<dbReference type="GO" id="GO:0016757">
    <property type="term" value="F:glycosyltransferase activity"/>
    <property type="evidence" value="ECO:0007669"/>
    <property type="project" value="UniProtKB-KW"/>
</dbReference>
<dbReference type="Pfam" id="PF00534">
    <property type="entry name" value="Glycos_transf_1"/>
    <property type="match status" value="1"/>
</dbReference>
<dbReference type="CDD" id="cd00761">
    <property type="entry name" value="Glyco_tranf_GTA_type"/>
    <property type="match status" value="1"/>
</dbReference>
<evidence type="ECO:0000259" key="2">
    <source>
        <dbReference type="Pfam" id="PF00534"/>
    </source>
</evidence>